<keyword evidence="4" id="KW-1185">Reference proteome</keyword>
<dbReference type="EMBL" id="JBGBPQ010000004">
    <property type="protein sequence ID" value="KAL1525766.1"/>
    <property type="molecule type" value="Genomic_DNA"/>
</dbReference>
<dbReference type="PANTHER" id="PTHR47219:SF20">
    <property type="entry name" value="TBC1 DOMAIN FAMILY MEMBER 2B"/>
    <property type="match status" value="1"/>
</dbReference>
<dbReference type="Gene3D" id="1.10.472.80">
    <property type="entry name" value="Ypt/Rab-GAP domain of gyp1p, domain 3"/>
    <property type="match status" value="1"/>
</dbReference>
<dbReference type="PROSITE" id="PS50086">
    <property type="entry name" value="TBC_RABGAP"/>
    <property type="match status" value="1"/>
</dbReference>
<comment type="caution">
    <text evidence="3">The sequence shown here is derived from an EMBL/GenBank/DDBJ whole genome shotgun (WGS) entry which is preliminary data.</text>
</comment>
<dbReference type="SUPFAM" id="SSF47923">
    <property type="entry name" value="Ypt/Rab-GAP domain of gyp1p"/>
    <property type="match status" value="2"/>
</dbReference>
<evidence type="ECO:0000259" key="2">
    <source>
        <dbReference type="PROSITE" id="PS50086"/>
    </source>
</evidence>
<feature type="compositionally biased region" description="Basic and acidic residues" evidence="1">
    <location>
        <begin position="558"/>
        <end position="567"/>
    </location>
</feature>
<dbReference type="AlphaFoldDB" id="A0AB34JYI5"/>
<dbReference type="InterPro" id="IPR050302">
    <property type="entry name" value="Rab_GAP_TBC_domain"/>
</dbReference>
<protein>
    <recommendedName>
        <fullName evidence="2">Rab-GAP TBC domain-containing protein</fullName>
    </recommendedName>
</protein>
<reference evidence="3 4" key="1">
    <citation type="journal article" date="2024" name="Science">
        <title>Giant polyketide synthase enzymes in the biosynthesis of giant marine polyether toxins.</title>
        <authorList>
            <person name="Fallon T.R."/>
            <person name="Shende V.V."/>
            <person name="Wierzbicki I.H."/>
            <person name="Pendleton A.L."/>
            <person name="Watervoot N.F."/>
            <person name="Auber R.P."/>
            <person name="Gonzalez D.J."/>
            <person name="Wisecaver J.H."/>
            <person name="Moore B.S."/>
        </authorList>
    </citation>
    <scope>NUCLEOTIDE SEQUENCE [LARGE SCALE GENOMIC DNA]</scope>
    <source>
        <strain evidence="3 4">12B1</strain>
    </source>
</reference>
<evidence type="ECO:0000313" key="4">
    <source>
        <dbReference type="Proteomes" id="UP001515480"/>
    </source>
</evidence>
<sequence length="734" mass="79532">MFFRSVSGAFGDGAPRGLLGQETPPSAPNTPSHSSDAHQLGEPPIFGLFKAIGGALRFPGTSGKYGEDVLSEHDPYGFRRNPRHARWEVAWEAHNAKHEARQELLWVEYEGDRSDMEPSSGAAQSLSQLVRGGIPAWRRKRMWPRLVQADAIRRASPELHFQQLLEQAEREPIRKIDEQIELDLPRTFPGHVLLSTEDGIQALRQVLVAYSRRQPNVGYVQGMGFIAALLLVVLRDAEDAFWCLAAVLEYRLPKNFLEGSLQGMLLEQAVFQELVNEREELANVLAGVPTELYTTPWFVACFANTFPIETRLRTWDIFLLEGISVIHQVGMAVLQSAAPKLQQCADTHGQLCCLQEEEALFFDANRLLELSFSQPLVSQLQLRILRSQNRHRISMCQTPVLPVVPPASSANPAVSEGVVLYDGGAVLAPRLHKPPGGGVGSIAPFAAVPLLSGAVVPRAAAPEAVEEASSGEARSSSCAVPALYEPLEGEKDKLASCGAAFRDAMGSTFLCEILSDAAGSHPSIAVVDRARALVESQATRGADASAPSPSACATEPPRVSHEAREEEGGATCELRTAASPAEAPAATPPVATLHEEERALKGEADEPTVRTQGAAVEAGGVSRQPRMSDAALPPVAPSSGGRQRWYRRLTRWRRRSSSPTRASQDRSTLPTAAIAVTPQRRAPERPSAVTVERERCSGEAPAPAPVKRQPNDALTPEQWIASQGLEKFKSVSYV</sequence>
<evidence type="ECO:0000256" key="1">
    <source>
        <dbReference type="SAM" id="MobiDB-lite"/>
    </source>
</evidence>
<feature type="region of interest" description="Disordered" evidence="1">
    <location>
        <begin position="538"/>
        <end position="717"/>
    </location>
</feature>
<dbReference type="SMART" id="SM00164">
    <property type="entry name" value="TBC"/>
    <property type="match status" value="1"/>
</dbReference>
<dbReference type="InterPro" id="IPR000195">
    <property type="entry name" value="Rab-GAP-TBC_dom"/>
</dbReference>
<dbReference type="Proteomes" id="UP001515480">
    <property type="component" value="Unassembled WGS sequence"/>
</dbReference>
<dbReference type="GO" id="GO:0031267">
    <property type="term" value="F:small GTPase binding"/>
    <property type="evidence" value="ECO:0007669"/>
    <property type="project" value="TreeGrafter"/>
</dbReference>
<gene>
    <name evidence="3" type="ORF">AB1Y20_020609</name>
</gene>
<proteinExistence type="predicted"/>
<evidence type="ECO:0000313" key="3">
    <source>
        <dbReference type="EMBL" id="KAL1525766.1"/>
    </source>
</evidence>
<feature type="compositionally biased region" description="Basic residues" evidence="1">
    <location>
        <begin position="644"/>
        <end position="656"/>
    </location>
</feature>
<feature type="compositionally biased region" description="Basic and acidic residues" evidence="1">
    <location>
        <begin position="593"/>
        <end position="608"/>
    </location>
</feature>
<name>A0AB34JYI5_PRYPA</name>
<dbReference type="FunFam" id="1.10.8.270:FF:000026">
    <property type="entry name" value="TBC (Tre-2/Bub2/Cdc16) domain family"/>
    <property type="match status" value="1"/>
</dbReference>
<dbReference type="Pfam" id="PF00566">
    <property type="entry name" value="RabGAP-TBC"/>
    <property type="match status" value="1"/>
</dbReference>
<organism evidence="3 4">
    <name type="scientific">Prymnesium parvum</name>
    <name type="common">Toxic golden alga</name>
    <dbReference type="NCBI Taxonomy" id="97485"/>
    <lineage>
        <taxon>Eukaryota</taxon>
        <taxon>Haptista</taxon>
        <taxon>Haptophyta</taxon>
        <taxon>Prymnesiophyceae</taxon>
        <taxon>Prymnesiales</taxon>
        <taxon>Prymnesiaceae</taxon>
        <taxon>Prymnesium</taxon>
    </lineage>
</organism>
<feature type="compositionally biased region" description="Low complexity" evidence="1">
    <location>
        <begin position="542"/>
        <end position="557"/>
    </location>
</feature>
<feature type="compositionally biased region" description="Low complexity" evidence="1">
    <location>
        <begin position="576"/>
        <end position="592"/>
    </location>
</feature>
<dbReference type="PANTHER" id="PTHR47219">
    <property type="entry name" value="RAB GTPASE-ACTIVATING PROTEIN 1-LIKE"/>
    <property type="match status" value="1"/>
</dbReference>
<feature type="domain" description="Rab-GAP TBC" evidence="2">
    <location>
        <begin position="133"/>
        <end position="322"/>
    </location>
</feature>
<accession>A0AB34JYI5</accession>
<feature type="region of interest" description="Disordered" evidence="1">
    <location>
        <begin position="13"/>
        <end position="40"/>
    </location>
</feature>
<dbReference type="Gene3D" id="1.10.8.270">
    <property type="entry name" value="putative rabgap domain of human tbc1 domain family member 14 like domains"/>
    <property type="match status" value="1"/>
</dbReference>
<dbReference type="InterPro" id="IPR035969">
    <property type="entry name" value="Rab-GAP_TBC_sf"/>
</dbReference>
<dbReference type="GO" id="GO:0005096">
    <property type="term" value="F:GTPase activator activity"/>
    <property type="evidence" value="ECO:0007669"/>
    <property type="project" value="TreeGrafter"/>
</dbReference>